<reference evidence="6 7" key="1">
    <citation type="submission" date="2023-01" db="EMBL/GenBank/DDBJ databases">
        <title>Analysis of 21 Apiospora genomes using comparative genomics revels a genus with tremendous synthesis potential of carbohydrate active enzymes and secondary metabolites.</title>
        <authorList>
            <person name="Sorensen T."/>
        </authorList>
    </citation>
    <scope>NUCLEOTIDE SEQUENCE [LARGE SCALE GENOMIC DNA]</scope>
    <source>
        <strain evidence="6 7">CBS 117206</strain>
    </source>
</reference>
<dbReference type="EMBL" id="JAQQWP010000001">
    <property type="protein sequence ID" value="KAK8131994.1"/>
    <property type="molecule type" value="Genomic_DNA"/>
</dbReference>
<keyword evidence="3" id="KW-0479">Metal-binding</keyword>
<evidence type="ECO:0000256" key="3">
    <source>
        <dbReference type="ARBA" id="ARBA00022723"/>
    </source>
</evidence>
<dbReference type="Pfam" id="PF00067">
    <property type="entry name" value="p450"/>
    <property type="match status" value="1"/>
</dbReference>
<dbReference type="PANTHER" id="PTHR24305:SF166">
    <property type="entry name" value="CYTOCHROME P450 12A4, MITOCHONDRIAL-RELATED"/>
    <property type="match status" value="1"/>
</dbReference>
<proteinExistence type="inferred from homology"/>
<keyword evidence="2" id="KW-0349">Heme</keyword>
<protein>
    <submittedName>
        <fullName evidence="6">Cytochrome P450 monooxygenase</fullName>
    </submittedName>
</protein>
<sequence>METLRLYPSAVAIPKWTGNRDQTLRVGGKPCVIPAKTMVNLSLNGLHFNPKYWGRSPSVYRPQNWDARKTGGPGAADHAVRQHPDPGGGRVRALQRGARACLGKRFSQVEFAAVMAVIFREYRVELVRGDGKTWEQARQETAETLESCLSYLTLSLQKRVPLRFVKRGKYRG</sequence>
<dbReference type="InterPro" id="IPR001128">
    <property type="entry name" value="Cyt_P450"/>
</dbReference>
<dbReference type="GO" id="GO:0004497">
    <property type="term" value="F:monooxygenase activity"/>
    <property type="evidence" value="ECO:0007669"/>
    <property type="project" value="UniProtKB-KW"/>
</dbReference>
<organism evidence="6 7">
    <name type="scientific">Apiospora kogelbergensis</name>
    <dbReference type="NCBI Taxonomy" id="1337665"/>
    <lineage>
        <taxon>Eukaryota</taxon>
        <taxon>Fungi</taxon>
        <taxon>Dikarya</taxon>
        <taxon>Ascomycota</taxon>
        <taxon>Pezizomycotina</taxon>
        <taxon>Sordariomycetes</taxon>
        <taxon>Xylariomycetidae</taxon>
        <taxon>Amphisphaeriales</taxon>
        <taxon>Apiosporaceae</taxon>
        <taxon>Apiospora</taxon>
    </lineage>
</organism>
<dbReference type="Gene3D" id="1.10.630.10">
    <property type="entry name" value="Cytochrome P450"/>
    <property type="match status" value="1"/>
</dbReference>
<keyword evidence="6" id="KW-0560">Oxidoreductase</keyword>
<comment type="similarity">
    <text evidence="1">Belongs to the cytochrome P450 family.</text>
</comment>
<gene>
    <name evidence="6" type="ORF">PG999_000167</name>
</gene>
<dbReference type="GO" id="GO:0020037">
    <property type="term" value="F:heme binding"/>
    <property type="evidence" value="ECO:0007669"/>
    <property type="project" value="InterPro"/>
</dbReference>
<evidence type="ECO:0000313" key="7">
    <source>
        <dbReference type="Proteomes" id="UP001392437"/>
    </source>
</evidence>
<evidence type="ECO:0000256" key="1">
    <source>
        <dbReference type="ARBA" id="ARBA00010617"/>
    </source>
</evidence>
<feature type="region of interest" description="Disordered" evidence="5">
    <location>
        <begin position="67"/>
        <end position="88"/>
    </location>
</feature>
<evidence type="ECO:0000256" key="5">
    <source>
        <dbReference type="SAM" id="MobiDB-lite"/>
    </source>
</evidence>
<dbReference type="PANTHER" id="PTHR24305">
    <property type="entry name" value="CYTOCHROME P450"/>
    <property type="match status" value="1"/>
</dbReference>
<evidence type="ECO:0000256" key="2">
    <source>
        <dbReference type="ARBA" id="ARBA00022617"/>
    </source>
</evidence>
<dbReference type="Proteomes" id="UP001392437">
    <property type="component" value="Unassembled WGS sequence"/>
</dbReference>
<evidence type="ECO:0000256" key="4">
    <source>
        <dbReference type="ARBA" id="ARBA00023004"/>
    </source>
</evidence>
<dbReference type="GO" id="GO:0016705">
    <property type="term" value="F:oxidoreductase activity, acting on paired donors, with incorporation or reduction of molecular oxygen"/>
    <property type="evidence" value="ECO:0007669"/>
    <property type="project" value="InterPro"/>
</dbReference>
<accession>A0AAW0RB41</accession>
<dbReference type="AlphaFoldDB" id="A0AAW0RB41"/>
<comment type="caution">
    <text evidence="6">The sequence shown here is derived from an EMBL/GenBank/DDBJ whole genome shotgun (WGS) entry which is preliminary data.</text>
</comment>
<keyword evidence="7" id="KW-1185">Reference proteome</keyword>
<dbReference type="SUPFAM" id="SSF48264">
    <property type="entry name" value="Cytochrome P450"/>
    <property type="match status" value="1"/>
</dbReference>
<dbReference type="GO" id="GO:0005506">
    <property type="term" value="F:iron ion binding"/>
    <property type="evidence" value="ECO:0007669"/>
    <property type="project" value="InterPro"/>
</dbReference>
<evidence type="ECO:0000313" key="6">
    <source>
        <dbReference type="EMBL" id="KAK8131994.1"/>
    </source>
</evidence>
<name>A0AAW0RB41_9PEZI</name>
<keyword evidence="4" id="KW-0408">Iron</keyword>
<keyword evidence="6" id="KW-0503">Monooxygenase</keyword>
<dbReference type="InterPro" id="IPR050121">
    <property type="entry name" value="Cytochrome_P450_monoxygenase"/>
</dbReference>
<dbReference type="InterPro" id="IPR036396">
    <property type="entry name" value="Cyt_P450_sf"/>
</dbReference>